<organism evidence="1 2">
    <name type="scientific">Nothoprocta perdicaria</name>
    <name type="common">Chilean tinamou</name>
    <name type="synonym">Crypturus perdicarius</name>
    <dbReference type="NCBI Taxonomy" id="30464"/>
    <lineage>
        <taxon>Eukaryota</taxon>
        <taxon>Metazoa</taxon>
        <taxon>Chordata</taxon>
        <taxon>Craniata</taxon>
        <taxon>Vertebrata</taxon>
        <taxon>Euteleostomi</taxon>
        <taxon>Archelosauria</taxon>
        <taxon>Archosauria</taxon>
        <taxon>Dinosauria</taxon>
        <taxon>Saurischia</taxon>
        <taxon>Theropoda</taxon>
        <taxon>Coelurosauria</taxon>
        <taxon>Aves</taxon>
        <taxon>Palaeognathae</taxon>
        <taxon>Tinamiformes</taxon>
        <taxon>Tinamidae</taxon>
        <taxon>Nothoprocta</taxon>
    </lineage>
</organism>
<name>A0A8C6ZZF9_NOTPE</name>
<dbReference type="AlphaFoldDB" id="A0A8C6ZZF9"/>
<keyword evidence="2" id="KW-1185">Reference proteome</keyword>
<protein>
    <submittedName>
        <fullName evidence="1">Uncharacterized protein</fullName>
    </submittedName>
</protein>
<sequence>MASPFSGVLQLSDLDDFLAPSQECIKPVKVEKKPGKAAAKIRIETDGSYFQINQVCVIFVYGLILSRKCNLLAAAAIYCLSRKQDITKVTALLIGLLTSFSRGQGFSYLVL</sequence>
<dbReference type="Proteomes" id="UP000694420">
    <property type="component" value="Unplaced"/>
</dbReference>
<proteinExistence type="predicted"/>
<evidence type="ECO:0000313" key="2">
    <source>
        <dbReference type="Proteomes" id="UP000694420"/>
    </source>
</evidence>
<dbReference type="Ensembl" id="ENSNPET00000019715.1">
    <property type="protein sequence ID" value="ENSNPEP00000019218.1"/>
    <property type="gene ID" value="ENSNPEG00000014322.1"/>
</dbReference>
<reference evidence="1" key="1">
    <citation type="submission" date="2025-08" db="UniProtKB">
        <authorList>
            <consortium name="Ensembl"/>
        </authorList>
    </citation>
    <scope>IDENTIFICATION</scope>
</reference>
<evidence type="ECO:0000313" key="1">
    <source>
        <dbReference type="Ensembl" id="ENSNPEP00000019218.1"/>
    </source>
</evidence>
<reference evidence="1" key="2">
    <citation type="submission" date="2025-09" db="UniProtKB">
        <authorList>
            <consortium name="Ensembl"/>
        </authorList>
    </citation>
    <scope>IDENTIFICATION</scope>
</reference>
<accession>A0A8C6ZZF9</accession>